<dbReference type="PANTHER" id="PTHR47843:SF5">
    <property type="entry name" value="BTB_POZ DOMAIN PROTEIN"/>
    <property type="match status" value="1"/>
</dbReference>
<dbReference type="RefSeq" id="XP_007757775.1">
    <property type="nucleotide sequence ID" value="XM_007759585.1"/>
</dbReference>
<proteinExistence type="predicted"/>
<dbReference type="AlphaFoldDB" id="W9VQZ2"/>
<comment type="caution">
    <text evidence="1">The sequence shown here is derived from an EMBL/GenBank/DDBJ whole genome shotgun (WGS) entry which is preliminary data.</text>
</comment>
<dbReference type="InterPro" id="IPR011333">
    <property type="entry name" value="SKP1/BTB/POZ_sf"/>
</dbReference>
<name>W9VQZ2_9EURO</name>
<dbReference type="STRING" id="1182544.W9VQZ2"/>
<dbReference type="Proteomes" id="UP000019473">
    <property type="component" value="Unassembled WGS sequence"/>
</dbReference>
<dbReference type="OrthoDB" id="4151551at2759"/>
<evidence type="ECO:0000313" key="2">
    <source>
        <dbReference type="Proteomes" id="UP000019473"/>
    </source>
</evidence>
<sequence>MAGVHPNAYLDLLKSGDYSDFSITCRGANFRVHRAVETASRKIDLSEDDPETVSRVVLFMYTGDYNERQIPAFLLPDQVEYLSATTQAAADEKAAASSSTPDGPTVFEVLKTNALVYKCADMLGVEDLKVLAAERFMADARTVFSEEGFATISWPRRNQ</sequence>
<dbReference type="PANTHER" id="PTHR47843">
    <property type="entry name" value="BTB DOMAIN-CONTAINING PROTEIN-RELATED"/>
    <property type="match status" value="1"/>
</dbReference>
<accession>W9VQZ2</accession>
<evidence type="ECO:0000313" key="1">
    <source>
        <dbReference type="EMBL" id="EXJ58152.1"/>
    </source>
</evidence>
<dbReference type="Gene3D" id="3.30.710.10">
    <property type="entry name" value="Potassium Channel Kv1.1, Chain A"/>
    <property type="match status" value="1"/>
</dbReference>
<dbReference type="HOGENOM" id="CLU_1660542_0_0_1"/>
<dbReference type="CDD" id="cd18186">
    <property type="entry name" value="BTB_POZ_ZBTB_KLHL-like"/>
    <property type="match status" value="1"/>
</dbReference>
<dbReference type="eggNOG" id="KOG1987">
    <property type="taxonomic scope" value="Eukaryota"/>
</dbReference>
<dbReference type="SUPFAM" id="SSF54695">
    <property type="entry name" value="POZ domain"/>
    <property type="match status" value="1"/>
</dbReference>
<gene>
    <name evidence="1" type="ORF">A1O7_05577</name>
</gene>
<protein>
    <recommendedName>
        <fullName evidence="3">BTB domain-containing protein</fullName>
    </recommendedName>
</protein>
<keyword evidence="2" id="KW-1185">Reference proteome</keyword>
<dbReference type="EMBL" id="AMGW01000004">
    <property type="protein sequence ID" value="EXJ58152.1"/>
    <property type="molecule type" value="Genomic_DNA"/>
</dbReference>
<organism evidence="1 2">
    <name type="scientific">Cladophialophora yegresii CBS 114405</name>
    <dbReference type="NCBI Taxonomy" id="1182544"/>
    <lineage>
        <taxon>Eukaryota</taxon>
        <taxon>Fungi</taxon>
        <taxon>Dikarya</taxon>
        <taxon>Ascomycota</taxon>
        <taxon>Pezizomycotina</taxon>
        <taxon>Eurotiomycetes</taxon>
        <taxon>Chaetothyriomycetidae</taxon>
        <taxon>Chaetothyriales</taxon>
        <taxon>Herpotrichiellaceae</taxon>
        <taxon>Cladophialophora</taxon>
    </lineage>
</organism>
<reference evidence="1 2" key="1">
    <citation type="submission" date="2013-03" db="EMBL/GenBank/DDBJ databases">
        <title>The Genome Sequence of Cladophialophora yegresii CBS 114405.</title>
        <authorList>
            <consortium name="The Broad Institute Genomics Platform"/>
            <person name="Cuomo C."/>
            <person name="de Hoog S."/>
            <person name="Gorbushina A."/>
            <person name="Walker B."/>
            <person name="Young S.K."/>
            <person name="Zeng Q."/>
            <person name="Gargeya S."/>
            <person name="Fitzgerald M."/>
            <person name="Haas B."/>
            <person name="Abouelleil A."/>
            <person name="Allen A.W."/>
            <person name="Alvarado L."/>
            <person name="Arachchi H.M."/>
            <person name="Berlin A.M."/>
            <person name="Chapman S.B."/>
            <person name="Gainer-Dewar J."/>
            <person name="Goldberg J."/>
            <person name="Griggs A."/>
            <person name="Gujja S."/>
            <person name="Hansen M."/>
            <person name="Howarth C."/>
            <person name="Imamovic A."/>
            <person name="Ireland A."/>
            <person name="Larimer J."/>
            <person name="McCowan C."/>
            <person name="Murphy C."/>
            <person name="Pearson M."/>
            <person name="Poon T.W."/>
            <person name="Priest M."/>
            <person name="Roberts A."/>
            <person name="Saif S."/>
            <person name="Shea T."/>
            <person name="Sisk P."/>
            <person name="Sykes S."/>
            <person name="Wortman J."/>
            <person name="Nusbaum C."/>
            <person name="Birren B."/>
        </authorList>
    </citation>
    <scope>NUCLEOTIDE SEQUENCE [LARGE SCALE GENOMIC DNA]</scope>
    <source>
        <strain evidence="1 2">CBS 114405</strain>
    </source>
</reference>
<dbReference type="GeneID" id="19180160"/>
<evidence type="ECO:0008006" key="3">
    <source>
        <dbReference type="Google" id="ProtNLM"/>
    </source>
</evidence>
<dbReference type="VEuPathDB" id="FungiDB:A1O7_05577"/>